<dbReference type="GO" id="GO:0006357">
    <property type="term" value="P:regulation of transcription by RNA polymerase II"/>
    <property type="evidence" value="ECO:0007669"/>
    <property type="project" value="TreeGrafter"/>
</dbReference>
<dbReference type="AlphaFoldDB" id="A0A1R1PD65"/>
<keyword evidence="1" id="KW-1133">Transmembrane helix</keyword>
<organism evidence="4 5">
    <name type="scientific">Zancudomyces culisetae</name>
    <name type="common">Gut fungus</name>
    <name type="synonym">Smittium culisetae</name>
    <dbReference type="NCBI Taxonomy" id="1213189"/>
    <lineage>
        <taxon>Eukaryota</taxon>
        <taxon>Fungi</taxon>
        <taxon>Fungi incertae sedis</taxon>
        <taxon>Zoopagomycota</taxon>
        <taxon>Kickxellomycotina</taxon>
        <taxon>Harpellomycetes</taxon>
        <taxon>Harpellales</taxon>
        <taxon>Legeriomycetaceae</taxon>
        <taxon>Zancudomyces</taxon>
    </lineage>
</organism>
<dbReference type="GO" id="GO:0005675">
    <property type="term" value="C:transcription factor TFIIH holo complex"/>
    <property type="evidence" value="ECO:0007669"/>
    <property type="project" value="TreeGrafter"/>
</dbReference>
<keyword evidence="1" id="KW-0812">Transmembrane</keyword>
<proteinExistence type="predicted"/>
<evidence type="ECO:0000259" key="3">
    <source>
        <dbReference type="Pfam" id="PF17121"/>
    </source>
</evidence>
<feature type="domain" description="RING-type" evidence="3">
    <location>
        <begin position="1"/>
        <end position="23"/>
    </location>
</feature>
<feature type="domain" description="MAT1 centre" evidence="2">
    <location>
        <begin position="26"/>
        <end position="109"/>
    </location>
</feature>
<keyword evidence="5" id="KW-1185">Reference proteome</keyword>
<dbReference type="OrthoDB" id="5963at2759"/>
<dbReference type="PANTHER" id="PTHR12683:SF13">
    <property type="entry name" value="CDK-ACTIVATING KINASE ASSEMBLY FACTOR MAT1"/>
    <property type="match status" value="1"/>
</dbReference>
<dbReference type="EMBL" id="LSSK01001752">
    <property type="protein sequence ID" value="OMH78859.1"/>
    <property type="molecule type" value="Genomic_DNA"/>
</dbReference>
<dbReference type="InterPro" id="IPR001841">
    <property type="entry name" value="Znf_RING"/>
</dbReference>
<evidence type="ECO:0000313" key="5">
    <source>
        <dbReference type="Proteomes" id="UP000188320"/>
    </source>
</evidence>
<dbReference type="PANTHER" id="PTHR12683">
    <property type="entry name" value="CDK-ACTIVATING KINASE ASSEMBLY FACTOR MAT1"/>
    <property type="match status" value="1"/>
</dbReference>
<dbReference type="Pfam" id="PF17121">
    <property type="entry name" value="zf-C3HC4_5"/>
    <property type="match status" value="1"/>
</dbReference>
<reference evidence="5" key="1">
    <citation type="submission" date="2017-01" db="EMBL/GenBank/DDBJ databases">
        <authorList>
            <person name="Wang Y."/>
            <person name="White M."/>
            <person name="Kvist S."/>
            <person name="Moncalvo J.-M."/>
        </authorList>
    </citation>
    <scope>NUCLEOTIDE SEQUENCE [LARGE SCALE GENOMIC DNA]</scope>
    <source>
        <strain evidence="5">COL-18-3</strain>
    </source>
</reference>
<keyword evidence="1" id="KW-0472">Membrane</keyword>
<name>A0A1R1PD65_ZANCU</name>
<dbReference type="GO" id="GO:0006281">
    <property type="term" value="P:DNA repair"/>
    <property type="evidence" value="ECO:0007669"/>
    <property type="project" value="TreeGrafter"/>
</dbReference>
<evidence type="ECO:0000313" key="4">
    <source>
        <dbReference type="EMBL" id="OMH78859.1"/>
    </source>
</evidence>
<dbReference type="InterPro" id="IPR015877">
    <property type="entry name" value="MAT1_centre"/>
</dbReference>
<evidence type="ECO:0000259" key="2">
    <source>
        <dbReference type="Pfam" id="PF06391"/>
    </source>
</evidence>
<dbReference type="Proteomes" id="UP000188320">
    <property type="component" value="Unassembled WGS sequence"/>
</dbReference>
<dbReference type="InterPro" id="IPR013083">
    <property type="entry name" value="Znf_RING/FYVE/PHD"/>
</dbReference>
<protein>
    <submittedName>
        <fullName evidence="4">RNA polymerase II transcription factor B subunit 3</fullName>
    </submittedName>
</protein>
<evidence type="ECO:0000256" key="1">
    <source>
        <dbReference type="SAM" id="Phobius"/>
    </source>
</evidence>
<sequence>MCSACIDRLYSMGPAPCPIPGCNQILRRANFYQQIFEDLTVEREIRVRQRLSRIFNKQQREFASLLDYNNYLEFVEDITFKLVNNIDSQETELMLAKYMNENKTSIQHNLSLQVLFLDFFLIFLFFKRKKKKETLIIMSANSDKDAKDILLENAASSLRKSAASSSHTTQGRVSTGISGAGGYFNPLAKSTTSASAFASNSDDENVEVDPFLHCYNKPKYIDSIKPHYVDGNPAIKPAFSNNALAGGFSLNMHYRYLIEAAMSGIDLPPKSNALKK</sequence>
<feature type="transmembrane region" description="Helical" evidence="1">
    <location>
        <begin position="110"/>
        <end position="126"/>
    </location>
</feature>
<comment type="caution">
    <text evidence="4">The sequence shown here is derived from an EMBL/GenBank/DDBJ whole genome shotgun (WGS) entry which is preliminary data.</text>
</comment>
<accession>A0A1R1PD65</accession>
<dbReference type="Gene3D" id="3.30.40.10">
    <property type="entry name" value="Zinc/RING finger domain, C3HC4 (zinc finger)"/>
    <property type="match status" value="1"/>
</dbReference>
<dbReference type="Pfam" id="PF06391">
    <property type="entry name" value="MAT1"/>
    <property type="match status" value="1"/>
</dbReference>
<gene>
    <name evidence="4" type="ORF">AX774_g7739</name>
</gene>